<dbReference type="Gene3D" id="1.10.10.160">
    <property type="match status" value="1"/>
</dbReference>
<comment type="catalytic activity">
    <reaction evidence="12 14">
        <text>Couples ATP hydrolysis with the unwinding of duplex DNA by translocating in the 3'-5' direction.</text>
        <dbReference type="EC" id="5.6.2.4"/>
    </reaction>
</comment>
<comment type="cofactor">
    <cofactor evidence="14">
        <name>Mg(2+)</name>
        <dbReference type="ChEBI" id="CHEBI:18420"/>
    </cofactor>
</comment>
<dbReference type="CDD" id="cd17932">
    <property type="entry name" value="DEXQc_UvrD"/>
    <property type="match status" value="1"/>
</dbReference>
<evidence type="ECO:0000256" key="7">
    <source>
        <dbReference type="ARBA" id="ARBA00022839"/>
    </source>
</evidence>
<dbReference type="InterPro" id="IPR011604">
    <property type="entry name" value="PDDEXK-like_dom_sf"/>
</dbReference>
<keyword evidence="9 14" id="KW-0238">DNA-binding</keyword>
<dbReference type="EC" id="5.6.2.4" evidence="14"/>
<comment type="similarity">
    <text evidence="14">Belongs to the helicase family. AddA subfamily.</text>
</comment>
<dbReference type="InterPro" id="IPR011335">
    <property type="entry name" value="Restrct_endonuc-II-like"/>
</dbReference>
<organism evidence="18 19">
    <name type="scientific">Streptococcus porcorum</name>
    <dbReference type="NCBI Taxonomy" id="701526"/>
    <lineage>
        <taxon>Bacteria</taxon>
        <taxon>Bacillati</taxon>
        <taxon>Bacillota</taxon>
        <taxon>Bacilli</taxon>
        <taxon>Lactobacillales</taxon>
        <taxon>Streptococcaceae</taxon>
        <taxon>Streptococcus</taxon>
    </lineage>
</organism>
<dbReference type="Gene3D" id="1.10.486.10">
    <property type="entry name" value="PCRA, domain 4"/>
    <property type="match status" value="1"/>
</dbReference>
<keyword evidence="6 14" id="KW-0347">Helicase</keyword>
<evidence type="ECO:0000256" key="14">
    <source>
        <dbReference type="HAMAP-Rule" id="MF_01451"/>
    </source>
</evidence>
<dbReference type="PANTHER" id="PTHR11070:SF48">
    <property type="entry name" value="ATP-DEPENDENT HELICASE_NUCLEASE SUBUNIT A"/>
    <property type="match status" value="1"/>
</dbReference>
<accession>A0ABV2JCB5</accession>
<feature type="domain" description="UvrD-like helicase C-terminal" evidence="17">
    <location>
        <begin position="510"/>
        <end position="793"/>
    </location>
</feature>
<dbReference type="NCBIfam" id="TIGR02785">
    <property type="entry name" value="addA_Gpos"/>
    <property type="match status" value="1"/>
</dbReference>
<evidence type="ECO:0000313" key="19">
    <source>
        <dbReference type="Proteomes" id="UP001549037"/>
    </source>
</evidence>
<keyword evidence="19" id="KW-1185">Reference proteome</keyword>
<dbReference type="GO" id="GO:0003678">
    <property type="term" value="F:DNA helicase activity"/>
    <property type="evidence" value="ECO:0007669"/>
    <property type="project" value="UniProtKB-EC"/>
</dbReference>
<dbReference type="Pfam" id="PF00580">
    <property type="entry name" value="UvrD-helicase"/>
    <property type="match status" value="1"/>
</dbReference>
<dbReference type="InterPro" id="IPR013986">
    <property type="entry name" value="DExx_box_DNA_helicase_dom_sf"/>
</dbReference>
<dbReference type="PANTHER" id="PTHR11070">
    <property type="entry name" value="UVRD / RECB / PCRA DNA HELICASE FAMILY MEMBER"/>
    <property type="match status" value="1"/>
</dbReference>
<keyword evidence="3 14" id="KW-0547">Nucleotide-binding</keyword>
<dbReference type="InterPro" id="IPR038726">
    <property type="entry name" value="PDDEXK_AddAB-type"/>
</dbReference>
<dbReference type="EC" id="3.1.-.-" evidence="14"/>
<evidence type="ECO:0000256" key="1">
    <source>
        <dbReference type="ARBA" id="ARBA00009922"/>
    </source>
</evidence>
<gene>
    <name evidence="14" type="primary">addA</name>
    <name evidence="18" type="ORF">ABID28_000042</name>
</gene>
<feature type="binding site" evidence="15">
    <location>
        <begin position="47"/>
        <end position="54"/>
    </location>
    <ligand>
        <name>ATP</name>
        <dbReference type="ChEBI" id="CHEBI:30616"/>
    </ligand>
</feature>
<dbReference type="InterPro" id="IPR000212">
    <property type="entry name" value="DNA_helicase_UvrD/REP"/>
</dbReference>
<dbReference type="SUPFAM" id="SSF52540">
    <property type="entry name" value="P-loop containing nucleoside triphosphate hydrolases"/>
    <property type="match status" value="1"/>
</dbReference>
<dbReference type="GO" id="GO:0016787">
    <property type="term" value="F:hydrolase activity"/>
    <property type="evidence" value="ECO:0007669"/>
    <property type="project" value="UniProtKB-KW"/>
</dbReference>
<comment type="function">
    <text evidence="14">The heterodimer acts as both an ATP-dependent DNA helicase and an ATP-dependent, dual-direction single-stranded exonuclease. Recognizes the chi site generating a DNA molecule suitable for the initiation of homologous recombination. The AddA nuclease domain is required for chi fragment generation; this subunit has the helicase and 3' -&gt; 5' nuclease activities.</text>
</comment>
<evidence type="ECO:0000256" key="3">
    <source>
        <dbReference type="ARBA" id="ARBA00022741"/>
    </source>
</evidence>
<name>A0ABV2JCB5_9STRE</name>
<evidence type="ECO:0000256" key="6">
    <source>
        <dbReference type="ARBA" id="ARBA00022806"/>
    </source>
</evidence>
<evidence type="ECO:0000259" key="17">
    <source>
        <dbReference type="PROSITE" id="PS51217"/>
    </source>
</evidence>
<keyword evidence="11 14" id="KW-0413">Isomerase</keyword>
<dbReference type="InterPro" id="IPR014152">
    <property type="entry name" value="AddA"/>
</dbReference>
<evidence type="ECO:0000256" key="12">
    <source>
        <dbReference type="ARBA" id="ARBA00034617"/>
    </source>
</evidence>
<comment type="subunit">
    <text evidence="14">Heterodimer of AddA and AddB/RexB.</text>
</comment>
<keyword evidence="2 14" id="KW-0540">Nuclease</keyword>
<dbReference type="SUPFAM" id="SSF52980">
    <property type="entry name" value="Restriction endonuclease-like"/>
    <property type="match status" value="1"/>
</dbReference>
<comment type="caution">
    <text evidence="18">The sequence shown here is derived from an EMBL/GenBank/DDBJ whole genome shotgun (WGS) entry which is preliminary data.</text>
</comment>
<evidence type="ECO:0000256" key="4">
    <source>
        <dbReference type="ARBA" id="ARBA00022763"/>
    </source>
</evidence>
<dbReference type="InterPro" id="IPR027417">
    <property type="entry name" value="P-loop_NTPase"/>
</dbReference>
<dbReference type="Gene3D" id="3.90.320.10">
    <property type="match status" value="1"/>
</dbReference>
<dbReference type="EMBL" id="JBEPLN010000001">
    <property type="protein sequence ID" value="MET3633412.1"/>
    <property type="molecule type" value="Genomic_DNA"/>
</dbReference>
<keyword evidence="8 14" id="KW-0067">ATP-binding</keyword>
<dbReference type="PROSITE" id="PS51217">
    <property type="entry name" value="UVRD_HELICASE_CTER"/>
    <property type="match status" value="1"/>
</dbReference>
<keyword evidence="7 14" id="KW-0269">Exonuclease</keyword>
<keyword evidence="4 14" id="KW-0227">DNA damage</keyword>
<evidence type="ECO:0000256" key="2">
    <source>
        <dbReference type="ARBA" id="ARBA00022722"/>
    </source>
</evidence>
<dbReference type="Proteomes" id="UP001549037">
    <property type="component" value="Unassembled WGS sequence"/>
</dbReference>
<feature type="domain" description="UvrD-like helicase ATP-binding" evidence="16">
    <location>
        <begin position="26"/>
        <end position="482"/>
    </location>
</feature>
<dbReference type="InterPro" id="IPR014016">
    <property type="entry name" value="UvrD-like_ATP-bd"/>
</dbReference>
<sequence length="1210" mass="138760">MVFEPFLTPQEIEALQIAEKQSDKKRKRTEQQIEAIYTHGQNVLVSASAGSGKTFVMVERIIDKIKRGVEIEQLFISTFTVKAAGELKNRLEEKLSESLAETQDQDLQRHLAQQIANLPNADIGTMDAFTQKLVSQYGYLLGLSPQFRILQDASEQDILKNEVYASLFEAYMSSEQSDLFRALVRNFTGQSKSSKNFRAVVYHIHTFSQSTSSPKKWLEDTFLKGYEHYKDFSSLPDAMIDAIRREMHNAADALVDVTNLEDYKKTKKDGKATAAYLKHQKIFENLYEWSRDFSILYGKEKLANLAQDVLALLPATGELTVAKVKYPIFKTLQSQLNDLKHLSVILSYQSQALPILQLLQAFVLEFSEQYLQRKRDENAFEFSDIGHFAIQILENNQSVRDSYQAKYLEVMVDEYQDNNHTQERLLDLLSNGQNRFMVGDIKQSIYRFRQADPQIFNQKFKQYQKEQEAGKLILLKENFRSHQAVLKVTNAIFTRLMDEEVGEIDYDERHRLLAGHPDQLKDEPDYEAEFLIYNTDQEEGEDNATLSSGEIDLVIKEIIKLHQKGVAFDDITLLVPSRTRNDMILRAFEEHGIPLVSDGGEQNYLKSVEVLVLLDTLRTIDNPLNDYALVALLRSPMFAFTEDELARIALQGHQEEPQTLLYDKLELALATKGQHPQLIGPELFKKIENFKAYLTEWRRFAKTHSLYDLIWKIYNERFYYDYVGALSYGEKRQANLYALALRANQFEKTGFKGLSRFIRMIDKLLASEHDLADVEVFLPKNAVRLMTVHKSKGLEFQYVFLLNSDKKFNNLDSRGPVILSRTEGIGIKYLADMKADFPASHSYSHLYVSMDTLPYQMNKRALKLAAISEQMRLLYVALTRAEKKLYIVGKGSKEKLADKFDGKSKDGKLLAADREAMTSFQDWILAIMEAFRHQELPIKQTYVTDSDLTPKKIGQLKREGLLEADDLAHNRQSDVIKKALESLDRVSELNQQYQAAINLPTLRTPSQLKKPLIDEEVGGFVQTMPTDQSAPLKPLQFQLPDFSQKPKVTAAQIGSAVHQLMQVVPLKEALSLSDLEEALALIDLEEQVKKGLHLEKILAIFSTDLGKRLVKEADKAYREAPFAMLEKDDASGEQFIIRGIIDGYLLLDDEIILFDYKTDRYHEPEELKKWYQDQMNLYAKALSKSYNVAIDKVSRYLILLGGDQVRVLDL</sequence>
<evidence type="ECO:0000256" key="5">
    <source>
        <dbReference type="ARBA" id="ARBA00022801"/>
    </source>
</evidence>
<keyword evidence="5 14" id="KW-0378">Hydrolase</keyword>
<dbReference type="Pfam" id="PF12705">
    <property type="entry name" value="PDDEXK_1"/>
    <property type="match status" value="1"/>
</dbReference>
<comment type="similarity">
    <text evidence="1">Belongs to the helicase family. UvrD subfamily.</text>
</comment>
<evidence type="ECO:0000256" key="15">
    <source>
        <dbReference type="PROSITE-ProRule" id="PRU00560"/>
    </source>
</evidence>
<dbReference type="InterPro" id="IPR014017">
    <property type="entry name" value="DNA_helicase_UvrD-like_C"/>
</dbReference>
<evidence type="ECO:0000256" key="13">
    <source>
        <dbReference type="ARBA" id="ARBA00048988"/>
    </source>
</evidence>
<dbReference type="RefSeq" id="WP_354366972.1">
    <property type="nucleotide sequence ID" value="NZ_JBEPLN010000001.1"/>
</dbReference>
<dbReference type="HAMAP" id="MF_01451">
    <property type="entry name" value="AddA"/>
    <property type="match status" value="1"/>
</dbReference>
<dbReference type="PROSITE" id="PS51198">
    <property type="entry name" value="UVRD_HELICASE_ATP_BIND"/>
    <property type="match status" value="1"/>
</dbReference>
<evidence type="ECO:0000313" key="18">
    <source>
        <dbReference type="EMBL" id="MET3633412.1"/>
    </source>
</evidence>
<reference evidence="18 19" key="1">
    <citation type="submission" date="2024-06" db="EMBL/GenBank/DDBJ databases">
        <title>Genomic Encyclopedia of Type Strains, Phase IV (KMG-IV): sequencing the most valuable type-strain genomes for metagenomic binning, comparative biology and taxonomic classification.</title>
        <authorList>
            <person name="Goeker M."/>
        </authorList>
    </citation>
    <scope>NUCLEOTIDE SEQUENCE [LARGE SCALE GENOMIC DNA]</scope>
    <source>
        <strain evidence="18 19">DSM 28302</strain>
    </source>
</reference>
<evidence type="ECO:0000256" key="10">
    <source>
        <dbReference type="ARBA" id="ARBA00023204"/>
    </source>
</evidence>
<dbReference type="Gene3D" id="3.40.50.300">
    <property type="entry name" value="P-loop containing nucleotide triphosphate hydrolases"/>
    <property type="match status" value="4"/>
</dbReference>
<evidence type="ECO:0000256" key="11">
    <source>
        <dbReference type="ARBA" id="ARBA00023235"/>
    </source>
</evidence>
<evidence type="ECO:0000259" key="16">
    <source>
        <dbReference type="PROSITE" id="PS51198"/>
    </source>
</evidence>
<comment type="catalytic activity">
    <reaction evidence="13 14">
        <text>ATP + H2O = ADP + phosphate + H(+)</text>
        <dbReference type="Rhea" id="RHEA:13065"/>
        <dbReference type="ChEBI" id="CHEBI:15377"/>
        <dbReference type="ChEBI" id="CHEBI:15378"/>
        <dbReference type="ChEBI" id="CHEBI:30616"/>
        <dbReference type="ChEBI" id="CHEBI:43474"/>
        <dbReference type="ChEBI" id="CHEBI:456216"/>
        <dbReference type="EC" id="5.6.2.4"/>
    </reaction>
</comment>
<dbReference type="Pfam" id="PF13361">
    <property type="entry name" value="UvrD_C"/>
    <property type="match status" value="1"/>
</dbReference>
<protein>
    <recommendedName>
        <fullName evidence="14">ATP-dependent helicase/nuclease subunit A</fullName>
        <ecNumber evidence="14">3.1.-.-</ecNumber>
        <ecNumber evidence="14">5.6.2.4</ecNumber>
    </recommendedName>
    <alternativeName>
        <fullName evidence="14">ATP-dependent helicase/nuclease AddA</fullName>
    </alternativeName>
    <alternativeName>
        <fullName evidence="14">DNA 3'-5' helicase AddA</fullName>
    </alternativeName>
</protein>
<proteinExistence type="inferred from homology"/>
<evidence type="ECO:0000256" key="9">
    <source>
        <dbReference type="ARBA" id="ARBA00023125"/>
    </source>
</evidence>
<keyword evidence="10 14" id="KW-0234">DNA repair</keyword>
<evidence type="ECO:0000256" key="8">
    <source>
        <dbReference type="ARBA" id="ARBA00022840"/>
    </source>
</evidence>